<feature type="region of interest" description="Disordered" evidence="1">
    <location>
        <begin position="81"/>
        <end position="102"/>
    </location>
</feature>
<evidence type="ECO:0000256" key="1">
    <source>
        <dbReference type="SAM" id="MobiDB-lite"/>
    </source>
</evidence>
<accession>A0A258HCR2</accession>
<dbReference type="Proteomes" id="UP000216147">
    <property type="component" value="Unassembled WGS sequence"/>
</dbReference>
<proteinExistence type="predicted"/>
<sequence>MGWLALGVFVLAVAAVVLGGLGFRWDPFGLDRRRLDRAEASVAAATQQAAARTAEAEGQAGQVARLDAAVQSAVTLERATARSIQTARTADDSSLPLPADRADRLRDHDRELCRIAPDLVGCPAAPHPAGDGEPALRVASSSRRPDPG</sequence>
<evidence type="ECO:0000313" key="3">
    <source>
        <dbReference type="Proteomes" id="UP000216147"/>
    </source>
</evidence>
<name>A0A258HCR2_9CAUL</name>
<evidence type="ECO:0000313" key="2">
    <source>
        <dbReference type="EMBL" id="OYX54761.1"/>
    </source>
</evidence>
<protein>
    <submittedName>
        <fullName evidence="2">Uncharacterized protein</fullName>
    </submittedName>
</protein>
<reference evidence="2 3" key="1">
    <citation type="submission" date="2017-03" db="EMBL/GenBank/DDBJ databases">
        <title>Lifting the veil on microbial sulfur biogeochemistry in mining wastewaters.</title>
        <authorList>
            <person name="Kantor R.S."/>
            <person name="Colenbrander Nelson T."/>
            <person name="Marshall S."/>
            <person name="Bennett D."/>
            <person name="Apte S."/>
            <person name="Camacho D."/>
            <person name="Thomas B.C."/>
            <person name="Warren L.A."/>
            <person name="Banfield J.F."/>
        </authorList>
    </citation>
    <scope>NUCLEOTIDE SEQUENCE [LARGE SCALE GENOMIC DNA]</scope>
    <source>
        <strain evidence="2">32-68-21</strain>
    </source>
</reference>
<organism evidence="2 3">
    <name type="scientific">Brevundimonas subvibrioides</name>
    <dbReference type="NCBI Taxonomy" id="74313"/>
    <lineage>
        <taxon>Bacteria</taxon>
        <taxon>Pseudomonadati</taxon>
        <taxon>Pseudomonadota</taxon>
        <taxon>Alphaproteobacteria</taxon>
        <taxon>Caulobacterales</taxon>
        <taxon>Caulobacteraceae</taxon>
        <taxon>Brevundimonas</taxon>
    </lineage>
</organism>
<dbReference type="AlphaFoldDB" id="A0A258HCR2"/>
<gene>
    <name evidence="2" type="ORF">B7Y86_15655</name>
</gene>
<feature type="region of interest" description="Disordered" evidence="1">
    <location>
        <begin position="120"/>
        <end position="148"/>
    </location>
</feature>
<comment type="caution">
    <text evidence="2">The sequence shown here is derived from an EMBL/GenBank/DDBJ whole genome shotgun (WGS) entry which is preliminary data.</text>
</comment>
<dbReference type="EMBL" id="NCEQ01000021">
    <property type="protein sequence ID" value="OYX54761.1"/>
    <property type="molecule type" value="Genomic_DNA"/>
</dbReference>